<dbReference type="Proteomes" id="UP000245489">
    <property type="component" value="Unassembled WGS sequence"/>
</dbReference>
<protein>
    <submittedName>
        <fullName evidence="2">Uncharacterized protein DUF4065</fullName>
    </submittedName>
</protein>
<dbReference type="CDD" id="cd00093">
    <property type="entry name" value="HTH_XRE"/>
    <property type="match status" value="1"/>
</dbReference>
<evidence type="ECO:0000313" key="2">
    <source>
        <dbReference type="EMBL" id="PWK28263.1"/>
    </source>
</evidence>
<dbReference type="PROSITE" id="PS50943">
    <property type="entry name" value="HTH_CROC1"/>
    <property type="match status" value="1"/>
</dbReference>
<dbReference type="EMBL" id="QGGO01000004">
    <property type="protein sequence ID" value="PWK28263.1"/>
    <property type="molecule type" value="Genomic_DNA"/>
</dbReference>
<dbReference type="AlphaFoldDB" id="A0A316EHI5"/>
<comment type="caution">
    <text evidence="2">The sequence shown here is derived from an EMBL/GenBank/DDBJ whole genome shotgun (WGS) entry which is preliminary data.</text>
</comment>
<dbReference type="OrthoDB" id="9804491at2"/>
<dbReference type="Gene3D" id="1.10.260.40">
    <property type="entry name" value="lambda repressor-like DNA-binding domains"/>
    <property type="match status" value="1"/>
</dbReference>
<feature type="domain" description="HTH cro/C1-type" evidence="1">
    <location>
        <begin position="72"/>
        <end position="118"/>
    </location>
</feature>
<dbReference type="RefSeq" id="WP_109741818.1">
    <property type="nucleotide sequence ID" value="NZ_QGGO01000004.1"/>
</dbReference>
<evidence type="ECO:0000313" key="3">
    <source>
        <dbReference type="Proteomes" id="UP000245489"/>
    </source>
</evidence>
<dbReference type="GO" id="GO:0003677">
    <property type="term" value="F:DNA binding"/>
    <property type="evidence" value="ECO:0007669"/>
    <property type="project" value="InterPro"/>
</dbReference>
<dbReference type="SUPFAM" id="SSF47413">
    <property type="entry name" value="lambda repressor-like DNA-binding domains"/>
    <property type="match status" value="1"/>
</dbReference>
<dbReference type="Pfam" id="PF13274">
    <property type="entry name" value="SocA_Panacea"/>
    <property type="match status" value="1"/>
</dbReference>
<reference evidence="2 3" key="1">
    <citation type="submission" date="2018-05" db="EMBL/GenBank/DDBJ databases">
        <title>Genomic Encyclopedia of Archaeal and Bacterial Type Strains, Phase II (KMG-II): from individual species to whole genera.</title>
        <authorList>
            <person name="Goeker M."/>
        </authorList>
    </citation>
    <scope>NUCLEOTIDE SEQUENCE [LARGE SCALE GENOMIC DNA]</scope>
    <source>
        <strain evidence="2 3">DSM 22214</strain>
    </source>
</reference>
<gene>
    <name evidence="2" type="ORF">LV89_01046</name>
</gene>
<dbReference type="InterPro" id="IPR001387">
    <property type="entry name" value="Cro/C1-type_HTH"/>
</dbReference>
<proteinExistence type="predicted"/>
<keyword evidence="3" id="KW-1185">Reference proteome</keyword>
<evidence type="ECO:0000259" key="1">
    <source>
        <dbReference type="PROSITE" id="PS50943"/>
    </source>
</evidence>
<organism evidence="2 3">
    <name type="scientific">Arcicella aurantiaca</name>
    <dbReference type="NCBI Taxonomy" id="591202"/>
    <lineage>
        <taxon>Bacteria</taxon>
        <taxon>Pseudomonadati</taxon>
        <taxon>Bacteroidota</taxon>
        <taxon>Cytophagia</taxon>
        <taxon>Cytophagales</taxon>
        <taxon>Flectobacillaceae</taxon>
        <taxon>Arcicella</taxon>
    </lineage>
</organism>
<dbReference type="InterPro" id="IPR010982">
    <property type="entry name" value="Lambda_DNA-bd_dom_sf"/>
</dbReference>
<sequence length="342" mass="39830">MKPILSPFSEKTLNVQSRKEKITFRKEEFEVVYHFYEDLGQEFTTPETDELTLLQVYNQYREKYKLPFPEQIKAIREKYELSASKMSEVLGLGINVYRQYESGEMPNQSNARLIQLANDPEEFRKLILLSDAFQEKELDRVLKRVDGLIQAEKQISFDDLLSEYVLGNIEKLSSTNGYKQPTIQKTMQVICYLVDKLKPWKTGLNKLLFYTDFLHYHNNGVALMGLEYRAIQHGTVPTNYEMLLAYTSQKGFIEAKQKESANGFIGEQYFLGEESQTTESTFTPLELQTLEKVVELFKGKTTKQIVEINHLESAWIDNQELKRVVDYEFAFGLRGEGISFYN</sequence>
<dbReference type="InterPro" id="IPR025272">
    <property type="entry name" value="SocA_Panacea"/>
</dbReference>
<accession>A0A316EHI5</accession>
<name>A0A316EHI5_9BACT</name>